<keyword evidence="4" id="KW-1185">Reference proteome</keyword>
<dbReference type="AlphaFoldDB" id="A0A4R5PID5"/>
<evidence type="ECO:0000256" key="2">
    <source>
        <dbReference type="SAM" id="SignalP"/>
    </source>
</evidence>
<protein>
    <submittedName>
        <fullName evidence="3">Tripartite tricarboxylate transporter substrate binding protein</fullName>
    </submittedName>
</protein>
<dbReference type="Proteomes" id="UP000295131">
    <property type="component" value="Unassembled WGS sequence"/>
</dbReference>
<sequence>MEDFMTILSKLVTTLASGAFLTAAGPAFAEWPERPVTLIAVAGAGGGSDYTMRLLAREMEEATGQSFNVVNQAQGGGIVGYTTYSTSAPDGYTLGQLSPFAQFKLLGQADFTRDSFTPIAQFNADPSAVHVASDSELKSLNDIIDALKADPSSLKISCGGTCSASWDIPFVSLMLDEGIDVTKLNLIPAQGSAAGLQELVSGGMDVVLCSIPETDSLASAGLVKTVGVLSSERLEKYPYVPTVKEKTGKDVTGGTWRGLAGPAGMDPALVAEIEAVAKEAFNAERFQEGMKERGFGAVWLGTAEFTAFTKQHEEQTQRVMSALGTAEKAAN</sequence>
<comment type="similarity">
    <text evidence="1">Belongs to the UPF0065 (bug) family.</text>
</comment>
<dbReference type="PANTHER" id="PTHR42928:SF5">
    <property type="entry name" value="BLR1237 PROTEIN"/>
    <property type="match status" value="1"/>
</dbReference>
<accession>A0A4R5PID5</accession>
<evidence type="ECO:0000313" key="4">
    <source>
        <dbReference type="Proteomes" id="UP000295131"/>
    </source>
</evidence>
<proteinExistence type="inferred from homology"/>
<dbReference type="PANTHER" id="PTHR42928">
    <property type="entry name" value="TRICARBOXYLATE-BINDING PROTEIN"/>
    <property type="match status" value="1"/>
</dbReference>
<dbReference type="Gene3D" id="3.40.190.150">
    <property type="entry name" value="Bordetella uptake gene, domain 1"/>
    <property type="match status" value="1"/>
</dbReference>
<evidence type="ECO:0000256" key="1">
    <source>
        <dbReference type="ARBA" id="ARBA00006987"/>
    </source>
</evidence>
<organism evidence="3 4">
    <name type="scientific">Pseudohoeflea suaedae</name>
    <dbReference type="NCBI Taxonomy" id="877384"/>
    <lineage>
        <taxon>Bacteria</taxon>
        <taxon>Pseudomonadati</taxon>
        <taxon>Pseudomonadota</taxon>
        <taxon>Alphaproteobacteria</taxon>
        <taxon>Hyphomicrobiales</taxon>
        <taxon>Rhizobiaceae</taxon>
        <taxon>Pseudohoeflea</taxon>
    </lineage>
</organism>
<dbReference type="EMBL" id="SMSI01000003">
    <property type="protein sequence ID" value="TDH34912.1"/>
    <property type="molecule type" value="Genomic_DNA"/>
</dbReference>
<dbReference type="OrthoDB" id="9780943at2"/>
<dbReference type="CDD" id="cd07012">
    <property type="entry name" value="PBP2_Bug_TTT"/>
    <property type="match status" value="1"/>
</dbReference>
<evidence type="ECO:0000313" key="3">
    <source>
        <dbReference type="EMBL" id="TDH34912.1"/>
    </source>
</evidence>
<comment type="caution">
    <text evidence="3">The sequence shown here is derived from an EMBL/GenBank/DDBJ whole genome shotgun (WGS) entry which is preliminary data.</text>
</comment>
<dbReference type="InterPro" id="IPR042100">
    <property type="entry name" value="Bug_dom1"/>
</dbReference>
<dbReference type="Gene3D" id="3.40.190.10">
    <property type="entry name" value="Periplasmic binding protein-like II"/>
    <property type="match status" value="1"/>
</dbReference>
<feature type="chain" id="PRO_5020545915" evidence="2">
    <location>
        <begin position="30"/>
        <end position="331"/>
    </location>
</feature>
<reference evidence="3 4" key="1">
    <citation type="journal article" date="2013" name="Int. J. Syst. Evol. Microbiol.">
        <title>Hoeflea suaedae sp. nov., an endophytic bacterium isolated from the root of the halophyte Suaeda maritima.</title>
        <authorList>
            <person name="Chung E.J."/>
            <person name="Park J.A."/>
            <person name="Pramanik P."/>
            <person name="Bibi F."/>
            <person name="Jeon C.O."/>
            <person name="Chung Y.R."/>
        </authorList>
    </citation>
    <scope>NUCLEOTIDE SEQUENCE [LARGE SCALE GENOMIC DNA]</scope>
    <source>
        <strain evidence="3 4">YC6898</strain>
    </source>
</reference>
<dbReference type="Pfam" id="PF03401">
    <property type="entry name" value="TctC"/>
    <property type="match status" value="1"/>
</dbReference>
<name>A0A4R5PID5_9HYPH</name>
<keyword evidence="2" id="KW-0732">Signal</keyword>
<gene>
    <name evidence="3" type="ORF">E2A64_14355</name>
</gene>
<dbReference type="PIRSF" id="PIRSF017082">
    <property type="entry name" value="YflP"/>
    <property type="match status" value="1"/>
</dbReference>
<feature type="signal peptide" evidence="2">
    <location>
        <begin position="1"/>
        <end position="29"/>
    </location>
</feature>
<dbReference type="InterPro" id="IPR005064">
    <property type="entry name" value="BUG"/>
</dbReference>